<evidence type="ECO:0000259" key="4">
    <source>
        <dbReference type="Pfam" id="PF24883"/>
    </source>
</evidence>
<dbReference type="Proteomes" id="UP001360953">
    <property type="component" value="Unassembled WGS sequence"/>
</dbReference>
<dbReference type="Gene3D" id="3.40.50.300">
    <property type="entry name" value="P-loop containing nucleotide triphosphate hydrolases"/>
    <property type="match status" value="1"/>
</dbReference>
<evidence type="ECO:0000313" key="5">
    <source>
        <dbReference type="EMBL" id="KAK7539282.1"/>
    </source>
</evidence>
<proteinExistence type="predicted"/>
<accession>A0ABR1LZT1</accession>
<reference evidence="5 6" key="1">
    <citation type="submission" date="2024-04" db="EMBL/GenBank/DDBJ databases">
        <title>Phyllosticta paracitricarpa is synonymous to the EU quarantine fungus P. citricarpa based on phylogenomic analyses.</title>
        <authorList>
            <consortium name="Lawrence Berkeley National Laboratory"/>
            <person name="Van ingen-buijs V.A."/>
            <person name="Van westerhoven A.C."/>
            <person name="Haridas S."/>
            <person name="Skiadas P."/>
            <person name="Martin F."/>
            <person name="Groenewald J.Z."/>
            <person name="Crous P.W."/>
            <person name="Seidl M.F."/>
        </authorList>
    </citation>
    <scope>NUCLEOTIDE SEQUENCE [LARGE SCALE GENOMIC DNA]</scope>
    <source>
        <strain evidence="5 6">CPC 17464</strain>
    </source>
</reference>
<dbReference type="PANTHER" id="PTHR10039">
    <property type="entry name" value="AMELOGENIN"/>
    <property type="match status" value="1"/>
</dbReference>
<feature type="domain" description="DUF7069" evidence="3">
    <location>
        <begin position="629"/>
        <end position="697"/>
    </location>
</feature>
<dbReference type="Pfam" id="PF17100">
    <property type="entry name" value="NACHT_N"/>
    <property type="match status" value="1"/>
</dbReference>
<dbReference type="Pfam" id="PF23239">
    <property type="entry name" value="DUF7069"/>
    <property type="match status" value="1"/>
</dbReference>
<dbReference type="InterPro" id="IPR055497">
    <property type="entry name" value="DUF7069"/>
</dbReference>
<dbReference type="EMBL" id="JBBPEH010000004">
    <property type="protein sequence ID" value="KAK7539282.1"/>
    <property type="molecule type" value="Genomic_DNA"/>
</dbReference>
<dbReference type="RefSeq" id="XP_066656553.1">
    <property type="nucleotide sequence ID" value="XM_066803946.1"/>
</dbReference>
<dbReference type="InterPro" id="IPR031359">
    <property type="entry name" value="NACHT_N"/>
</dbReference>
<evidence type="ECO:0000259" key="2">
    <source>
        <dbReference type="Pfam" id="PF17100"/>
    </source>
</evidence>
<gene>
    <name evidence="5" type="ORF">J3D65DRAFT_692652</name>
</gene>
<keyword evidence="1" id="KW-0677">Repeat</keyword>
<feature type="domain" description="Nephrocystin 3-like N-terminal" evidence="4">
    <location>
        <begin position="437"/>
        <end position="603"/>
    </location>
</feature>
<organism evidence="5 6">
    <name type="scientific">Phyllosticta citribraziliensis</name>
    <dbReference type="NCBI Taxonomy" id="989973"/>
    <lineage>
        <taxon>Eukaryota</taxon>
        <taxon>Fungi</taxon>
        <taxon>Dikarya</taxon>
        <taxon>Ascomycota</taxon>
        <taxon>Pezizomycotina</taxon>
        <taxon>Dothideomycetes</taxon>
        <taxon>Dothideomycetes incertae sedis</taxon>
        <taxon>Botryosphaeriales</taxon>
        <taxon>Phyllostictaceae</taxon>
        <taxon>Phyllosticta</taxon>
    </lineage>
</organism>
<sequence>MSSEREVMRQHHSKVGRFFRDLVHHECKHVRHYREQSDSELEIASVNSHGQQGESFHAQHTVKGQTKLHRNLGSSANSEIDKERNSVIDEQHDAATDKEKEAIVKNEKHPKKANLQQNLWDQAYKRLKKSHSGPVAKFEKIVLDESRAEGECATTGFQIDLLTWTTPGQSTEAEPDGPPSAPADINAQLGCVINCKLKELGHLKWQDGLPEGVGKAIKVAQTVSDIVAKAVEKSSEASLAWSAITLCLPLMVNLGESAAAHRNGLAYIAARMEYFAALGRKFSECKTSEPEKLDGSLLELYILELYSDVLAFQLISVSRLYGNKFATAARDITGWDDWAAKLSSIQEKETKVRTEADDLEWDLSREHLSRINEKLDDYLTQLLNIGQQQLETLKQLQSTTTQNLRVVLTKEERECLSTFSQVEYERYKSAVPDRIPGTCEWFIDDPLLQDWLDRKSSVLLISAGPGCGKSVLTRYLIEWVLPTRAEGARICYFFFRDGQKETMNLASALCALIHQLLTAEKHLIGHAMEPFNSKGGNLATHFTTLWDIIEKATSDDRSEDVIIVLDALDECSTDDRNELLRLLSKHFWSSKTSSRLRFLCTTRPQPSIISRFDFPFSSQIKYDESDKIGEDVELVIQHRVQSLKLGDDLSNHLESRLLEVQNRTYLWVHLIFDFLDPQSDQNIGSFKRTKSGINECLEALPKTVEDAYDKLLLNPPEPRQLRRALCIILAAQRPFTVSEMNIAMEMEENKTCFEFEDDESFEKRLQSWSGLFISIIGKKVYLLHQTAREFLLRKKGQEPGSKWHHSISREEANLVLAETITTYITSSGSSDDLRSTEGTQHWPSGRLPLQGYIVQNFRRHFQPYVWQNISQSSEARATFQDLSNRIYDKVLPSLPAELLLKTGKKNFSELEEKDRIDLCLLALEYFFNYGDIRSKSPEEAYDDFQKTASFQRLRLKLQSYLRKRKARR</sequence>
<evidence type="ECO:0000313" key="6">
    <source>
        <dbReference type="Proteomes" id="UP001360953"/>
    </source>
</evidence>
<protein>
    <recommendedName>
        <fullName evidence="7">NACHT domain-containing protein</fullName>
    </recommendedName>
</protein>
<dbReference type="Pfam" id="PF24883">
    <property type="entry name" value="NPHP3_N"/>
    <property type="match status" value="1"/>
</dbReference>
<keyword evidence="6" id="KW-1185">Reference proteome</keyword>
<name>A0ABR1LZT1_9PEZI</name>
<dbReference type="InterPro" id="IPR056884">
    <property type="entry name" value="NPHP3-like_N"/>
</dbReference>
<dbReference type="SUPFAM" id="SSF52540">
    <property type="entry name" value="P-loop containing nucleoside triphosphate hydrolases"/>
    <property type="match status" value="1"/>
</dbReference>
<dbReference type="PANTHER" id="PTHR10039:SF17">
    <property type="entry name" value="FUNGAL STAND N-TERMINAL GOODBYE DOMAIN-CONTAINING PROTEIN-RELATED"/>
    <property type="match status" value="1"/>
</dbReference>
<dbReference type="GeneID" id="92036852"/>
<evidence type="ECO:0000256" key="1">
    <source>
        <dbReference type="ARBA" id="ARBA00022737"/>
    </source>
</evidence>
<evidence type="ECO:0000259" key="3">
    <source>
        <dbReference type="Pfam" id="PF23239"/>
    </source>
</evidence>
<dbReference type="InterPro" id="IPR027417">
    <property type="entry name" value="P-loop_NTPase"/>
</dbReference>
<comment type="caution">
    <text evidence="5">The sequence shown here is derived from an EMBL/GenBank/DDBJ whole genome shotgun (WGS) entry which is preliminary data.</text>
</comment>
<feature type="domain" description="NWD NACHT-NTPase N-terminal" evidence="2">
    <location>
        <begin position="117"/>
        <end position="354"/>
    </location>
</feature>
<evidence type="ECO:0008006" key="7">
    <source>
        <dbReference type="Google" id="ProtNLM"/>
    </source>
</evidence>